<gene>
    <name evidence="2" type="ORF">C8N28_1737</name>
</gene>
<reference evidence="2 3" key="1">
    <citation type="submission" date="2019-03" db="EMBL/GenBank/DDBJ databases">
        <title>Genomic Encyclopedia of Archaeal and Bacterial Type Strains, Phase II (KMG-II): from individual species to whole genera.</title>
        <authorList>
            <person name="Goeker M."/>
        </authorList>
    </citation>
    <scope>NUCLEOTIDE SEQUENCE [LARGE SCALE GENOMIC DNA]</scope>
    <source>
        <strain evidence="2 3">DSM 22554</strain>
    </source>
</reference>
<name>A0A4R1LWH7_9SPHI</name>
<organism evidence="2 3">
    <name type="scientific">Albibacterium bauzanense</name>
    <dbReference type="NCBI Taxonomy" id="653929"/>
    <lineage>
        <taxon>Bacteria</taxon>
        <taxon>Pseudomonadati</taxon>
        <taxon>Bacteroidota</taxon>
        <taxon>Sphingobacteriia</taxon>
        <taxon>Sphingobacteriales</taxon>
        <taxon>Sphingobacteriaceae</taxon>
        <taxon>Albibacterium</taxon>
    </lineage>
</organism>
<sequence>MNKKICLLILLIGFFFTSCKKSDIEYQNSFEKSQQAWLNFKKANNNSYQYTVTGGTWIGRSWETRLSITNGKITQRHFKYTNLDEEFESNIPEDQLEWTENEDELNSHEQTPAAASLTLDEVYETAKNVWLKKQENATTYFKADNDGLISSCGFVENNCMDDCFVGITIAKIEPLNQ</sequence>
<feature type="chain" id="PRO_5020983110" description="Lipoprotein" evidence="1">
    <location>
        <begin position="22"/>
        <end position="177"/>
    </location>
</feature>
<dbReference type="EMBL" id="SMGO01000002">
    <property type="protein sequence ID" value="TCK83147.1"/>
    <property type="molecule type" value="Genomic_DNA"/>
</dbReference>
<feature type="signal peptide" evidence="1">
    <location>
        <begin position="1"/>
        <end position="21"/>
    </location>
</feature>
<evidence type="ECO:0008006" key="4">
    <source>
        <dbReference type="Google" id="ProtNLM"/>
    </source>
</evidence>
<accession>A0A4R1LWH7</accession>
<evidence type="ECO:0000313" key="3">
    <source>
        <dbReference type="Proteomes" id="UP000294616"/>
    </source>
</evidence>
<evidence type="ECO:0000256" key="1">
    <source>
        <dbReference type="SAM" id="SignalP"/>
    </source>
</evidence>
<keyword evidence="1" id="KW-0732">Signal</keyword>
<comment type="caution">
    <text evidence="2">The sequence shown here is derived from an EMBL/GenBank/DDBJ whole genome shotgun (WGS) entry which is preliminary data.</text>
</comment>
<protein>
    <recommendedName>
        <fullName evidence="4">Lipoprotein</fullName>
    </recommendedName>
</protein>
<keyword evidence="3" id="KW-1185">Reference proteome</keyword>
<dbReference type="AlphaFoldDB" id="A0A4R1LWH7"/>
<dbReference type="PROSITE" id="PS51257">
    <property type="entry name" value="PROKAR_LIPOPROTEIN"/>
    <property type="match status" value="1"/>
</dbReference>
<dbReference type="Proteomes" id="UP000294616">
    <property type="component" value="Unassembled WGS sequence"/>
</dbReference>
<dbReference type="RefSeq" id="WP_132223825.1">
    <property type="nucleotide sequence ID" value="NZ_SMGO01000002.1"/>
</dbReference>
<dbReference type="OrthoDB" id="666398at2"/>
<proteinExistence type="predicted"/>
<evidence type="ECO:0000313" key="2">
    <source>
        <dbReference type="EMBL" id="TCK83147.1"/>
    </source>
</evidence>